<proteinExistence type="inferred from homology"/>
<reference evidence="3" key="1">
    <citation type="submission" date="2021-05" db="EMBL/GenBank/DDBJ databases">
        <authorList>
            <person name="Khan N."/>
        </authorList>
    </citation>
    <scope>NUCLEOTIDE SEQUENCE</scope>
</reference>
<feature type="domain" description="EthD" evidence="2">
    <location>
        <begin position="13"/>
        <end position="110"/>
    </location>
</feature>
<evidence type="ECO:0000313" key="3">
    <source>
        <dbReference type="EMBL" id="CAG7565359.1"/>
    </source>
</evidence>
<comment type="caution">
    <text evidence="3">The sequence shown here is derived from an EMBL/GenBank/DDBJ whole genome shotgun (WGS) entry which is preliminary data.</text>
</comment>
<evidence type="ECO:0000259" key="2">
    <source>
        <dbReference type="Pfam" id="PF07110"/>
    </source>
</evidence>
<dbReference type="AlphaFoldDB" id="A0A8J2NP28"/>
<evidence type="ECO:0000256" key="1">
    <source>
        <dbReference type="ARBA" id="ARBA00005986"/>
    </source>
</evidence>
<protein>
    <recommendedName>
        <fullName evidence="2">EthD domain-containing protein</fullName>
    </recommendedName>
</protein>
<name>A0A8J2NP28_FUSEQ</name>
<comment type="similarity">
    <text evidence="1">Belongs to the tpcK family.</text>
</comment>
<dbReference type="GO" id="GO:0016491">
    <property type="term" value="F:oxidoreductase activity"/>
    <property type="evidence" value="ECO:0007669"/>
    <property type="project" value="InterPro"/>
</dbReference>
<organism evidence="3 4">
    <name type="scientific">Fusarium equiseti</name>
    <name type="common">Fusarium scirpi</name>
    <dbReference type="NCBI Taxonomy" id="61235"/>
    <lineage>
        <taxon>Eukaryota</taxon>
        <taxon>Fungi</taxon>
        <taxon>Dikarya</taxon>
        <taxon>Ascomycota</taxon>
        <taxon>Pezizomycotina</taxon>
        <taxon>Sordariomycetes</taxon>
        <taxon>Hypocreomycetidae</taxon>
        <taxon>Hypocreales</taxon>
        <taxon>Nectriaceae</taxon>
        <taxon>Fusarium</taxon>
        <taxon>Fusarium incarnatum-equiseti species complex</taxon>
    </lineage>
</organism>
<dbReference type="InterPro" id="IPR009799">
    <property type="entry name" value="EthD_dom"/>
</dbReference>
<dbReference type="Proteomes" id="UP000693738">
    <property type="component" value="Unassembled WGS sequence"/>
</dbReference>
<accession>A0A8J2NP28</accession>
<evidence type="ECO:0000313" key="4">
    <source>
        <dbReference type="Proteomes" id="UP000693738"/>
    </source>
</evidence>
<dbReference type="Pfam" id="PF07110">
    <property type="entry name" value="EthD"/>
    <property type="match status" value="1"/>
</dbReference>
<dbReference type="EMBL" id="CAJSTJ010000182">
    <property type="protein sequence ID" value="CAG7565359.1"/>
    <property type="molecule type" value="Genomic_DNA"/>
</dbReference>
<sequence>MPYIKQIVAVRRKPGLTRQEFFDYHFQVHGKIGQAPSKAETPSRYFQVHLTDASYHPEGSNRGSNANPSWAFSDDITELYFESPDHLNSVFTSSWVKEKVGPDGANFSDFGASLPVAVQEKVVPFQGGASPEDIDPLSSSLVAMYFISAANSDIDALVSGFANNLQQFAASQVRMLVANVPVNLPFDANAYFGSAPGRPVFDLVFAVHLRGKDGVPALRKAQNAFEEAYSSMINLEHTWIAFGQRALVFDQDQNIKVCFERPPVYYTPAQYFTV</sequence>
<gene>
    <name evidence="3" type="ORF">FEQUK3_LOCUS11080</name>
</gene>